<dbReference type="SUPFAM" id="SSF82171">
    <property type="entry name" value="DPP6 N-terminal domain-like"/>
    <property type="match status" value="1"/>
</dbReference>
<evidence type="ECO:0000259" key="3">
    <source>
        <dbReference type="Pfam" id="PF00326"/>
    </source>
</evidence>
<keyword evidence="2" id="KW-0732">Signal</keyword>
<comment type="caution">
    <text evidence="4">The sequence shown here is derived from an EMBL/GenBank/DDBJ whole genome shotgun (WGS) entry which is preliminary data.</text>
</comment>
<dbReference type="GO" id="GO:0004252">
    <property type="term" value="F:serine-type endopeptidase activity"/>
    <property type="evidence" value="ECO:0007669"/>
    <property type="project" value="TreeGrafter"/>
</dbReference>
<dbReference type="AlphaFoldDB" id="A0A7W6NYW5"/>
<evidence type="ECO:0000313" key="5">
    <source>
        <dbReference type="Proteomes" id="UP000557392"/>
    </source>
</evidence>
<dbReference type="RefSeq" id="WP_183999375.1">
    <property type="nucleotide sequence ID" value="NZ_JACIEH010000003.1"/>
</dbReference>
<evidence type="ECO:0000256" key="2">
    <source>
        <dbReference type="SAM" id="SignalP"/>
    </source>
</evidence>
<feature type="chain" id="PRO_5030551726" evidence="2">
    <location>
        <begin position="25"/>
        <end position="626"/>
    </location>
</feature>
<dbReference type="EMBL" id="JACIEH010000003">
    <property type="protein sequence ID" value="MBB4100044.1"/>
    <property type="molecule type" value="Genomic_DNA"/>
</dbReference>
<dbReference type="InterPro" id="IPR029058">
    <property type="entry name" value="AB_hydrolase_fold"/>
</dbReference>
<protein>
    <submittedName>
        <fullName evidence="4">Dienelactone hydrolase</fullName>
    </submittedName>
</protein>
<sequence length="626" mass="67772">MAYLPWARAAALAGILAFSTPVRADPEPNVPTAAELLAPPAIEEPQLSPDGASIAARIAPRGRLALFDPARPDLAPHPIALPRGERLAWYVWLAPGRLLASLYRDGAVPMTRLVEIATGNGQVAQLGQVRPAGAGEELLHIDRKAGFLLLKGQDRRHDTPAVWRVDLATGIRTLEVAAQAHVRDWVVDGAGVVRAGMGEKGDKSFLVYRRGEGDRFSRGEGAADPDIAQFAPVQGSDQGYALAEAPSGRIALYGYDFRRGRLGALVYENGRADLDGFELDPDGRPAGVAYTDDRDRMLWFDGTARGRQAAIDTVLPGRTNRIVSASDDRARLLVYSATASDPGTYYLFEGGQARRIAAINPALEGRRLAAVTSIAYAARDGLMIQGYLTLPAGRDARDLPLIVMPHGGPFARDGWDYDPWVQYLAGKGYAVLQPNYRGSTGFGRAMTARGDGEWGRGMQDDVDDGVAWLAKRGTIDAKRVCIMGASYGGYAAMWAAARDKHLYRCAISYAGISDVRAQLDYDHRTFDERGFRAWRNRIQGRAPSLESLSPVTFAAGLTMPILIAHGSADQTVPVDQSERMHDALTRLGKPHDFVVYPGEDHTMHDPANEADFLGRVGAFLDAHNPG</sequence>
<evidence type="ECO:0000313" key="4">
    <source>
        <dbReference type="EMBL" id="MBB4100044.1"/>
    </source>
</evidence>
<evidence type="ECO:0000256" key="1">
    <source>
        <dbReference type="ARBA" id="ARBA00022801"/>
    </source>
</evidence>
<keyword evidence="5" id="KW-1185">Reference proteome</keyword>
<reference evidence="4 5" key="1">
    <citation type="submission" date="2020-08" db="EMBL/GenBank/DDBJ databases">
        <title>Genomic Encyclopedia of Type Strains, Phase IV (KMG-IV): sequencing the most valuable type-strain genomes for metagenomic binning, comparative biology and taxonomic classification.</title>
        <authorList>
            <person name="Goeker M."/>
        </authorList>
    </citation>
    <scope>NUCLEOTIDE SEQUENCE [LARGE SCALE GENOMIC DNA]</scope>
    <source>
        <strain evidence="4 5">DSM 101806</strain>
    </source>
</reference>
<name>A0A7W6NYW5_9SPHN</name>
<accession>A0A7W6NYW5</accession>
<dbReference type="SUPFAM" id="SSF53474">
    <property type="entry name" value="alpha/beta-Hydrolases"/>
    <property type="match status" value="1"/>
</dbReference>
<dbReference type="Proteomes" id="UP000557392">
    <property type="component" value="Unassembled WGS sequence"/>
</dbReference>
<gene>
    <name evidence="4" type="ORF">GGR46_003616</name>
</gene>
<dbReference type="PANTHER" id="PTHR42776:SF27">
    <property type="entry name" value="DIPEPTIDYL PEPTIDASE FAMILY MEMBER 6"/>
    <property type="match status" value="1"/>
</dbReference>
<dbReference type="Pfam" id="PF00326">
    <property type="entry name" value="Peptidase_S9"/>
    <property type="match status" value="1"/>
</dbReference>
<organism evidence="4 5">
    <name type="scientific">Sphingomonas kyeonggiensis</name>
    <dbReference type="NCBI Taxonomy" id="1268553"/>
    <lineage>
        <taxon>Bacteria</taxon>
        <taxon>Pseudomonadati</taxon>
        <taxon>Pseudomonadota</taxon>
        <taxon>Alphaproteobacteria</taxon>
        <taxon>Sphingomonadales</taxon>
        <taxon>Sphingomonadaceae</taxon>
        <taxon>Sphingomonas</taxon>
    </lineage>
</organism>
<dbReference type="GO" id="GO:0006508">
    <property type="term" value="P:proteolysis"/>
    <property type="evidence" value="ECO:0007669"/>
    <property type="project" value="InterPro"/>
</dbReference>
<keyword evidence="1 4" id="KW-0378">Hydrolase</keyword>
<dbReference type="Gene3D" id="3.40.50.1820">
    <property type="entry name" value="alpha/beta hydrolase"/>
    <property type="match status" value="1"/>
</dbReference>
<dbReference type="PANTHER" id="PTHR42776">
    <property type="entry name" value="SERINE PEPTIDASE S9 FAMILY MEMBER"/>
    <property type="match status" value="1"/>
</dbReference>
<feature type="domain" description="Peptidase S9 prolyl oligopeptidase catalytic" evidence="3">
    <location>
        <begin position="416"/>
        <end position="622"/>
    </location>
</feature>
<feature type="signal peptide" evidence="2">
    <location>
        <begin position="1"/>
        <end position="24"/>
    </location>
</feature>
<dbReference type="InterPro" id="IPR001375">
    <property type="entry name" value="Peptidase_S9_cat"/>
</dbReference>
<proteinExistence type="predicted"/>